<dbReference type="EMBL" id="CP028858">
    <property type="protein sequence ID" value="AWB26814.1"/>
    <property type="molecule type" value="Genomic_DNA"/>
</dbReference>
<protein>
    <submittedName>
        <fullName evidence="1">Uncharacterized protein</fullName>
    </submittedName>
</protein>
<dbReference type="KEGG" id="harc:HARCEL1_03320"/>
<evidence type="ECO:0000313" key="1">
    <source>
        <dbReference type="EMBL" id="AWB26814.1"/>
    </source>
</evidence>
<gene>
    <name evidence="1" type="ORF">HARCEL1_03320</name>
</gene>
<proteinExistence type="predicted"/>
<keyword evidence="2" id="KW-1185">Reference proteome</keyword>
<accession>A0A2R4WZ62</accession>
<sequence>MADWVTKYGPSTETRTDVQEVRLIEVGALLELLETRLREPAFTLGPSGAEEPGVQDFFAESGTLSTADVQERLSR</sequence>
<dbReference type="Proteomes" id="UP000244727">
    <property type="component" value="Chromosome"/>
</dbReference>
<dbReference type="AlphaFoldDB" id="A0A2R4WZ62"/>
<name>A0A2R4WZ62_9EURY</name>
<organism evidence="1 2">
    <name type="scientific">Halococcoides cellulosivorans</name>
    <dbReference type="NCBI Taxonomy" id="1679096"/>
    <lineage>
        <taxon>Archaea</taxon>
        <taxon>Methanobacteriati</taxon>
        <taxon>Methanobacteriota</taxon>
        <taxon>Stenosarchaea group</taxon>
        <taxon>Halobacteria</taxon>
        <taxon>Halobacteriales</taxon>
        <taxon>Haloarculaceae</taxon>
        <taxon>Halococcoides</taxon>
    </lineage>
</organism>
<evidence type="ECO:0000313" key="2">
    <source>
        <dbReference type="Proteomes" id="UP000244727"/>
    </source>
</evidence>
<reference evidence="1 2" key="1">
    <citation type="submission" date="2018-04" db="EMBL/GenBank/DDBJ databases">
        <title>Halococcoides cellulosivorans gen. nov., sp. nov., an extremely halophilic cellulose-utilizing haloarchaeon from hypersaline lakes.</title>
        <authorList>
            <person name="Sorokin D.Y."/>
            <person name="Toshchakov S.V."/>
            <person name="Samarov N.I."/>
            <person name="Korzhenkov A."/>
            <person name="Kublanov I.V."/>
        </authorList>
    </citation>
    <scope>NUCLEOTIDE SEQUENCE [LARGE SCALE GENOMIC DNA]</scope>
    <source>
        <strain evidence="1 2">HArcel1</strain>
    </source>
</reference>